<keyword evidence="2" id="KW-1185">Reference proteome</keyword>
<comment type="caution">
    <text evidence="1">The sequence shown here is derived from an EMBL/GenBank/DDBJ whole genome shotgun (WGS) entry which is preliminary data.</text>
</comment>
<reference evidence="1" key="1">
    <citation type="submission" date="2021-06" db="EMBL/GenBank/DDBJ databases">
        <authorList>
            <person name="Kallberg Y."/>
            <person name="Tangrot J."/>
            <person name="Rosling A."/>
        </authorList>
    </citation>
    <scope>NUCLEOTIDE SEQUENCE</scope>
    <source>
        <strain evidence="1">MA461A</strain>
    </source>
</reference>
<evidence type="ECO:0000313" key="1">
    <source>
        <dbReference type="EMBL" id="CAG8701401.1"/>
    </source>
</evidence>
<organism evidence="1 2">
    <name type="scientific">Racocetra persica</name>
    <dbReference type="NCBI Taxonomy" id="160502"/>
    <lineage>
        <taxon>Eukaryota</taxon>
        <taxon>Fungi</taxon>
        <taxon>Fungi incertae sedis</taxon>
        <taxon>Mucoromycota</taxon>
        <taxon>Glomeromycotina</taxon>
        <taxon>Glomeromycetes</taxon>
        <taxon>Diversisporales</taxon>
        <taxon>Gigasporaceae</taxon>
        <taxon>Racocetra</taxon>
    </lineage>
</organism>
<feature type="non-terminal residue" evidence="1">
    <location>
        <position position="456"/>
    </location>
</feature>
<sequence length="456" mass="49801">MVVKTAPVQQIKSCLGSVKGQIVFPENPNYAQDIKDENTRVMFHPTVIVFASNVKDVQAAVKCAKSLNLSITARSGGHSYEKYSTFGKIVVDVSNLNKIIINGEDKTAIIGSGNRLGPVYYNLSQAGFFIPAGSCPSVGISGHALGGGFGLYARKFGTASDNILSIDLVNADGSLITANANQNEDLFYALRGAGSNSYGIVTSFTFKIHPTPPKVTSITFVYDISKIQTLFAAFNKLGPILTDDVTLSLVLAESLQINGVYQGTKKNAQKALKNFISSSKPSSTEFIEQSLFDSVVKWGFASAKDTIHPFHSPSSFKGKSFLVNPAGLSRDGVQSIKDFILNSPKNCPTFAIFDLFGGAVNRVAEDATAFVHRNISYGIQLFRTLNGNSATNKKCLDDLKTFGIKYQKLFTSYSCYQNYIDKDLHDWQTRYYGSSFPKLVAVKRKFDPDNLFNFPQ</sequence>
<evidence type="ECO:0000313" key="2">
    <source>
        <dbReference type="Proteomes" id="UP000789920"/>
    </source>
</evidence>
<protein>
    <submittedName>
        <fullName evidence="1">28897_t:CDS:1</fullName>
    </submittedName>
</protein>
<dbReference type="EMBL" id="CAJVQC010019460">
    <property type="protein sequence ID" value="CAG8701401.1"/>
    <property type="molecule type" value="Genomic_DNA"/>
</dbReference>
<proteinExistence type="predicted"/>
<dbReference type="Proteomes" id="UP000789920">
    <property type="component" value="Unassembled WGS sequence"/>
</dbReference>
<name>A0ACA9PHV6_9GLOM</name>
<gene>
    <name evidence="1" type="ORF">RPERSI_LOCUS10044</name>
</gene>
<accession>A0ACA9PHV6</accession>